<dbReference type="AlphaFoldDB" id="A0A2S0N9B3"/>
<organism evidence="9 10">
    <name type="scientific">Phreatobacter cathodiphilus</name>
    <dbReference type="NCBI Taxonomy" id="1868589"/>
    <lineage>
        <taxon>Bacteria</taxon>
        <taxon>Pseudomonadati</taxon>
        <taxon>Pseudomonadota</taxon>
        <taxon>Alphaproteobacteria</taxon>
        <taxon>Hyphomicrobiales</taxon>
        <taxon>Phreatobacteraceae</taxon>
        <taxon>Phreatobacter</taxon>
    </lineage>
</organism>
<evidence type="ECO:0000256" key="7">
    <source>
        <dbReference type="ARBA" id="ARBA00023136"/>
    </source>
</evidence>
<evidence type="ECO:0000313" key="9">
    <source>
        <dbReference type="EMBL" id="AVO44750.1"/>
    </source>
</evidence>
<keyword evidence="4" id="KW-1003">Cell membrane</keyword>
<name>A0A2S0N9B3_9HYPH</name>
<dbReference type="OrthoDB" id="9797536at2"/>
<dbReference type="InterPro" id="IPR050166">
    <property type="entry name" value="ABC_transporter_ATP-bind"/>
</dbReference>
<accession>A0A2S0N9B3</accession>
<dbReference type="SUPFAM" id="SSF52540">
    <property type="entry name" value="P-loop containing nucleoside triphosphate hydrolases"/>
    <property type="match status" value="1"/>
</dbReference>
<dbReference type="GO" id="GO:0016887">
    <property type="term" value="F:ATP hydrolysis activity"/>
    <property type="evidence" value="ECO:0007669"/>
    <property type="project" value="InterPro"/>
</dbReference>
<dbReference type="PROSITE" id="PS50893">
    <property type="entry name" value="ABC_TRANSPORTER_2"/>
    <property type="match status" value="1"/>
</dbReference>
<dbReference type="InterPro" id="IPR017871">
    <property type="entry name" value="ABC_transporter-like_CS"/>
</dbReference>
<dbReference type="EMBL" id="CP027668">
    <property type="protein sequence ID" value="AVO44750.1"/>
    <property type="molecule type" value="Genomic_DNA"/>
</dbReference>
<keyword evidence="5" id="KW-0547">Nucleotide-binding</keyword>
<evidence type="ECO:0000256" key="4">
    <source>
        <dbReference type="ARBA" id="ARBA00022475"/>
    </source>
</evidence>
<evidence type="ECO:0000256" key="3">
    <source>
        <dbReference type="ARBA" id="ARBA00022448"/>
    </source>
</evidence>
<gene>
    <name evidence="9" type="ORF">C6569_06580</name>
</gene>
<evidence type="ECO:0000259" key="8">
    <source>
        <dbReference type="PROSITE" id="PS50893"/>
    </source>
</evidence>
<dbReference type="GO" id="GO:0005524">
    <property type="term" value="F:ATP binding"/>
    <property type="evidence" value="ECO:0007669"/>
    <property type="project" value="UniProtKB-KW"/>
</dbReference>
<dbReference type="InterPro" id="IPR003593">
    <property type="entry name" value="AAA+_ATPase"/>
</dbReference>
<evidence type="ECO:0000256" key="1">
    <source>
        <dbReference type="ARBA" id="ARBA00004202"/>
    </source>
</evidence>
<reference evidence="9 10" key="1">
    <citation type="submission" date="2018-03" db="EMBL/GenBank/DDBJ databases">
        <title>Genome sequencing of Phreatobacter sp.</title>
        <authorList>
            <person name="Kim S.-J."/>
            <person name="Heo J."/>
            <person name="Kwon S.-W."/>
        </authorList>
    </citation>
    <scope>NUCLEOTIDE SEQUENCE [LARGE SCALE GENOMIC DNA]</scope>
    <source>
        <strain evidence="9 10">S-12</strain>
    </source>
</reference>
<dbReference type="Gene3D" id="3.40.50.300">
    <property type="entry name" value="P-loop containing nucleotide triphosphate hydrolases"/>
    <property type="match status" value="1"/>
</dbReference>
<dbReference type="Pfam" id="PF00005">
    <property type="entry name" value="ABC_tran"/>
    <property type="match status" value="1"/>
</dbReference>
<dbReference type="PANTHER" id="PTHR42788:SF7">
    <property type="entry name" value="NITRATE ABC TRANSPORTER ATP-BINDING PROTEIN"/>
    <property type="match status" value="1"/>
</dbReference>
<feature type="domain" description="ABC transporter" evidence="8">
    <location>
        <begin position="6"/>
        <end position="240"/>
    </location>
</feature>
<dbReference type="RefSeq" id="WP_106748091.1">
    <property type="nucleotide sequence ID" value="NZ_CP027668.1"/>
</dbReference>
<keyword evidence="6 9" id="KW-0067">ATP-binding</keyword>
<sequence length="296" mass="31988">MAGSYISIEGIARRFPAPEGGRTTIFEDLWFAMERGEFVCVIGHSGCGKTTVLNILAGLDEPSEGAVIIDGKAIEGPSLDRAVIFQSHGLLPWRTVLGNVAYAVSSKWRDWPKAKVEDHARKAIATVGLSGAEGKKPAQLSGGMKQRVGIARALSIEPKIMLMDEPFSALDALTRGTLQDEVRGICRTTGQTVFMITHDVDEAIYLADKIVLMTNGPDARVAEIVVNPLPADRSRNEVHKHPAYYPVRNHIIDFLVARSKSFAAELAQPGKVWNRRAPPLVTPGAPGGVPPLVRAV</sequence>
<keyword evidence="10" id="KW-1185">Reference proteome</keyword>
<dbReference type="GO" id="GO:0005886">
    <property type="term" value="C:plasma membrane"/>
    <property type="evidence" value="ECO:0007669"/>
    <property type="project" value="UniProtKB-SubCell"/>
</dbReference>
<evidence type="ECO:0000256" key="2">
    <source>
        <dbReference type="ARBA" id="ARBA00005417"/>
    </source>
</evidence>
<keyword evidence="3" id="KW-0813">Transport</keyword>
<proteinExistence type="inferred from homology"/>
<evidence type="ECO:0000313" key="10">
    <source>
        <dbReference type="Proteomes" id="UP000237889"/>
    </source>
</evidence>
<evidence type="ECO:0000256" key="5">
    <source>
        <dbReference type="ARBA" id="ARBA00022741"/>
    </source>
</evidence>
<comment type="subcellular location">
    <subcellularLocation>
        <location evidence="1">Cell membrane</location>
        <topology evidence="1">Peripheral membrane protein</topology>
    </subcellularLocation>
</comment>
<dbReference type="InterPro" id="IPR003439">
    <property type="entry name" value="ABC_transporter-like_ATP-bd"/>
</dbReference>
<dbReference type="PROSITE" id="PS00211">
    <property type="entry name" value="ABC_TRANSPORTER_1"/>
    <property type="match status" value="1"/>
</dbReference>
<keyword evidence="7" id="KW-0472">Membrane</keyword>
<dbReference type="PANTHER" id="PTHR42788">
    <property type="entry name" value="TAURINE IMPORT ATP-BINDING PROTEIN-RELATED"/>
    <property type="match status" value="1"/>
</dbReference>
<dbReference type="CDD" id="cd03293">
    <property type="entry name" value="ABC_NrtD_SsuB_transporters"/>
    <property type="match status" value="1"/>
</dbReference>
<evidence type="ECO:0000256" key="6">
    <source>
        <dbReference type="ARBA" id="ARBA00022840"/>
    </source>
</evidence>
<comment type="similarity">
    <text evidence="2">Belongs to the ABC transporter superfamily.</text>
</comment>
<protein>
    <submittedName>
        <fullName evidence="9">Nitrate/sulfonate/bicarbonate ABC transporter ATP-binding protein</fullName>
    </submittedName>
</protein>
<dbReference type="InterPro" id="IPR027417">
    <property type="entry name" value="P-loop_NTPase"/>
</dbReference>
<dbReference type="KEGG" id="phr:C6569_06580"/>
<dbReference type="SMART" id="SM00382">
    <property type="entry name" value="AAA"/>
    <property type="match status" value="1"/>
</dbReference>
<dbReference type="Proteomes" id="UP000237889">
    <property type="component" value="Chromosome"/>
</dbReference>